<organism evidence="2 3">
    <name type="scientific">Rhodofomes roseus</name>
    <dbReference type="NCBI Taxonomy" id="34475"/>
    <lineage>
        <taxon>Eukaryota</taxon>
        <taxon>Fungi</taxon>
        <taxon>Dikarya</taxon>
        <taxon>Basidiomycota</taxon>
        <taxon>Agaricomycotina</taxon>
        <taxon>Agaricomycetes</taxon>
        <taxon>Polyporales</taxon>
        <taxon>Rhodofomes</taxon>
    </lineage>
</organism>
<keyword evidence="3" id="KW-1185">Reference proteome</keyword>
<dbReference type="GeneID" id="71997514"/>
<evidence type="ECO:0000256" key="1">
    <source>
        <dbReference type="SAM" id="SignalP"/>
    </source>
</evidence>
<dbReference type="RefSeq" id="XP_047776560.1">
    <property type="nucleotide sequence ID" value="XM_047916782.1"/>
</dbReference>
<evidence type="ECO:0000313" key="2">
    <source>
        <dbReference type="EMBL" id="KAH9833844.1"/>
    </source>
</evidence>
<protein>
    <recommendedName>
        <fullName evidence="4">Secreted protein</fullName>
    </recommendedName>
</protein>
<name>A0ABQ8K9S5_9APHY</name>
<dbReference type="Proteomes" id="UP000814176">
    <property type="component" value="Unassembled WGS sequence"/>
</dbReference>
<dbReference type="EMBL" id="JADCUA010000017">
    <property type="protein sequence ID" value="KAH9833844.1"/>
    <property type="molecule type" value="Genomic_DNA"/>
</dbReference>
<comment type="caution">
    <text evidence="2">The sequence shown here is derived from an EMBL/GenBank/DDBJ whole genome shotgun (WGS) entry which is preliminary data.</text>
</comment>
<reference evidence="2 3" key="1">
    <citation type="journal article" date="2021" name="Environ. Microbiol.">
        <title>Gene family expansions and transcriptome signatures uncover fungal adaptations to wood decay.</title>
        <authorList>
            <person name="Hage H."/>
            <person name="Miyauchi S."/>
            <person name="Viragh M."/>
            <person name="Drula E."/>
            <person name="Min B."/>
            <person name="Chaduli D."/>
            <person name="Navarro D."/>
            <person name="Favel A."/>
            <person name="Norest M."/>
            <person name="Lesage-Meessen L."/>
            <person name="Balint B."/>
            <person name="Merenyi Z."/>
            <person name="de Eugenio L."/>
            <person name="Morin E."/>
            <person name="Martinez A.T."/>
            <person name="Baldrian P."/>
            <person name="Stursova M."/>
            <person name="Martinez M.J."/>
            <person name="Novotny C."/>
            <person name="Magnuson J.K."/>
            <person name="Spatafora J.W."/>
            <person name="Maurice S."/>
            <person name="Pangilinan J."/>
            <person name="Andreopoulos W."/>
            <person name="LaButti K."/>
            <person name="Hundley H."/>
            <person name="Na H."/>
            <person name="Kuo A."/>
            <person name="Barry K."/>
            <person name="Lipzen A."/>
            <person name="Henrissat B."/>
            <person name="Riley R."/>
            <person name="Ahrendt S."/>
            <person name="Nagy L.G."/>
            <person name="Grigoriev I.V."/>
            <person name="Martin F."/>
            <person name="Rosso M.N."/>
        </authorList>
    </citation>
    <scope>NUCLEOTIDE SEQUENCE [LARGE SCALE GENOMIC DNA]</scope>
    <source>
        <strain evidence="2 3">CIRM-BRFM 1785</strain>
    </source>
</reference>
<accession>A0ABQ8K9S5</accession>
<evidence type="ECO:0008006" key="4">
    <source>
        <dbReference type="Google" id="ProtNLM"/>
    </source>
</evidence>
<feature type="chain" id="PRO_5046892843" description="Secreted protein" evidence="1">
    <location>
        <begin position="25"/>
        <end position="92"/>
    </location>
</feature>
<feature type="signal peptide" evidence="1">
    <location>
        <begin position="1"/>
        <end position="24"/>
    </location>
</feature>
<sequence>MKCGSILTAVRLLQAFVLLDKAIAIDVKVDFRRLCQARSLPRSTFSTANSRAIQVLTFRDRYANSKCCRLSACATLFSSAMGYMISYVSTTR</sequence>
<gene>
    <name evidence="2" type="ORF">C8Q71DRAFT_177947</name>
</gene>
<proteinExistence type="predicted"/>
<evidence type="ECO:0000313" key="3">
    <source>
        <dbReference type="Proteomes" id="UP000814176"/>
    </source>
</evidence>
<keyword evidence="1" id="KW-0732">Signal</keyword>